<feature type="region of interest" description="Disordered" evidence="1">
    <location>
        <begin position="125"/>
        <end position="184"/>
    </location>
</feature>
<feature type="compositionally biased region" description="Basic residues" evidence="1">
    <location>
        <begin position="151"/>
        <end position="164"/>
    </location>
</feature>
<dbReference type="Pfam" id="PF18475">
    <property type="entry name" value="PIN7"/>
    <property type="match status" value="1"/>
</dbReference>
<evidence type="ECO:0000313" key="3">
    <source>
        <dbReference type="EMBL" id="HIR47828.1"/>
    </source>
</evidence>
<accession>A0A9D1AQQ8</accession>
<evidence type="ECO:0000313" key="4">
    <source>
        <dbReference type="Proteomes" id="UP000824242"/>
    </source>
</evidence>
<evidence type="ECO:0000259" key="2">
    <source>
        <dbReference type="Pfam" id="PF18475"/>
    </source>
</evidence>
<feature type="domain" description="PIN-like" evidence="2">
    <location>
        <begin position="8"/>
        <end position="109"/>
    </location>
</feature>
<comment type="caution">
    <text evidence="3">The sequence shown here is derived from an EMBL/GenBank/DDBJ whole genome shotgun (WGS) entry which is preliminary data.</text>
</comment>
<dbReference type="AlphaFoldDB" id="A0A9D1AQQ8"/>
<evidence type="ECO:0000256" key="1">
    <source>
        <dbReference type="SAM" id="MobiDB-lite"/>
    </source>
</evidence>
<name>A0A9D1AQQ8_9FIRM</name>
<organism evidence="3 4">
    <name type="scientific">Candidatus Caccousia avicola</name>
    <dbReference type="NCBI Taxonomy" id="2840721"/>
    <lineage>
        <taxon>Bacteria</taxon>
        <taxon>Bacillati</taxon>
        <taxon>Bacillota</taxon>
        <taxon>Clostridia</taxon>
        <taxon>Eubacteriales</taxon>
        <taxon>Oscillospiraceae</taxon>
        <taxon>Oscillospiraceae incertae sedis</taxon>
        <taxon>Candidatus Caccousia</taxon>
    </lineage>
</organism>
<protein>
    <recommendedName>
        <fullName evidence="2">PIN-like domain-containing protein</fullName>
    </recommendedName>
</protein>
<reference evidence="3" key="1">
    <citation type="submission" date="2020-10" db="EMBL/GenBank/DDBJ databases">
        <authorList>
            <person name="Gilroy R."/>
        </authorList>
    </citation>
    <scope>NUCLEOTIDE SEQUENCE</scope>
    <source>
        <strain evidence="3">ChiSxjej1B13-7958</strain>
    </source>
</reference>
<proteinExistence type="predicted"/>
<feature type="compositionally biased region" description="Basic and acidic residues" evidence="1">
    <location>
        <begin position="125"/>
        <end position="136"/>
    </location>
</feature>
<feature type="compositionally biased region" description="Basic and acidic residues" evidence="1">
    <location>
        <begin position="165"/>
        <end position="184"/>
    </location>
</feature>
<sequence>MVKRMKYLIDTENIGSAWTELLPLLGRNDEILLFFTANSPGIPYKDLQQIMNHPFQMELIPCNTGRNGLDFQLSSYLGYLLRSSSKAQYVILSRDQGYDPLVQFWKERGADIVRCDTKELLAARRPAEQEDARDQAEQQEQTAAPEGKAARSSRSKRAPKGSAKKKPEPIGERMESLVPEEFRTPEDIRDMMSIVREYYPSGLQEVNKALLSRFGYDGGNDLYRALKPSFRAICAESQESGTGN</sequence>
<gene>
    <name evidence="3" type="ORF">IAB89_09290</name>
</gene>
<dbReference type="Proteomes" id="UP000824242">
    <property type="component" value="Unassembled WGS sequence"/>
</dbReference>
<reference evidence="3" key="2">
    <citation type="journal article" date="2021" name="PeerJ">
        <title>Extensive microbial diversity within the chicken gut microbiome revealed by metagenomics and culture.</title>
        <authorList>
            <person name="Gilroy R."/>
            <person name="Ravi A."/>
            <person name="Getino M."/>
            <person name="Pursley I."/>
            <person name="Horton D.L."/>
            <person name="Alikhan N.F."/>
            <person name="Baker D."/>
            <person name="Gharbi K."/>
            <person name="Hall N."/>
            <person name="Watson M."/>
            <person name="Adriaenssens E.M."/>
            <person name="Foster-Nyarko E."/>
            <person name="Jarju S."/>
            <person name="Secka A."/>
            <person name="Antonio M."/>
            <person name="Oren A."/>
            <person name="Chaudhuri R.R."/>
            <person name="La Ragione R."/>
            <person name="Hildebrand F."/>
            <person name="Pallen M.J."/>
        </authorList>
    </citation>
    <scope>NUCLEOTIDE SEQUENCE</scope>
    <source>
        <strain evidence="3">ChiSxjej1B13-7958</strain>
    </source>
</reference>
<dbReference type="EMBL" id="DVGZ01000102">
    <property type="protein sequence ID" value="HIR47828.1"/>
    <property type="molecule type" value="Genomic_DNA"/>
</dbReference>
<dbReference type="InterPro" id="IPR041494">
    <property type="entry name" value="PIN7"/>
</dbReference>